<name>A0A1C4DB64_9GAMM</name>
<keyword evidence="2" id="KW-1185">Reference proteome</keyword>
<dbReference type="STRING" id="1798183.GA0061080_106613"/>
<reference evidence="2" key="1">
    <citation type="submission" date="2016-08" db="EMBL/GenBank/DDBJ databases">
        <authorList>
            <person name="Varghese N."/>
            <person name="Submissions Spin"/>
        </authorList>
    </citation>
    <scope>NUCLEOTIDE SEQUENCE [LARGE SCALE GENOMIC DNA]</scope>
    <source>
        <strain evidence="2">R-53144</strain>
    </source>
</reference>
<sequence length="81" mass="9244">MRYIYETVQIPPNINVGKKDKGNEAGAYLREIINNKAKDNWEFVSVESVGVRTSPGCLASLLGKKEEYSIYYVIIFRREVA</sequence>
<dbReference type="RefSeq" id="WP_065636104.1">
    <property type="nucleotide sequence ID" value="NZ_FMBA01000066.1"/>
</dbReference>
<dbReference type="Proteomes" id="UP000199698">
    <property type="component" value="Unassembled WGS sequence"/>
</dbReference>
<evidence type="ECO:0008006" key="3">
    <source>
        <dbReference type="Google" id="ProtNLM"/>
    </source>
</evidence>
<evidence type="ECO:0000313" key="2">
    <source>
        <dbReference type="Proteomes" id="UP000199698"/>
    </source>
</evidence>
<evidence type="ECO:0000313" key="1">
    <source>
        <dbReference type="EMBL" id="SCC28602.1"/>
    </source>
</evidence>
<gene>
    <name evidence="1" type="ORF">GA0061080_106613</name>
</gene>
<dbReference type="AlphaFoldDB" id="A0A1C4DB64"/>
<dbReference type="EMBL" id="FMBA01000066">
    <property type="protein sequence ID" value="SCC28602.1"/>
    <property type="molecule type" value="Genomic_DNA"/>
</dbReference>
<proteinExistence type="predicted"/>
<protein>
    <recommendedName>
        <fullName evidence="3">DUF4177 domain-containing protein</fullName>
    </recommendedName>
</protein>
<dbReference type="OrthoDB" id="1551201at2"/>
<accession>A0A1C4DB64</accession>
<organism evidence="1 2">
    <name type="scientific">Gilliamella intestini</name>
    <dbReference type="NCBI Taxonomy" id="1798183"/>
    <lineage>
        <taxon>Bacteria</taxon>
        <taxon>Pseudomonadati</taxon>
        <taxon>Pseudomonadota</taxon>
        <taxon>Gammaproteobacteria</taxon>
        <taxon>Orbales</taxon>
        <taxon>Orbaceae</taxon>
        <taxon>Gilliamella</taxon>
    </lineage>
</organism>